<keyword evidence="6" id="KW-1185">Reference proteome</keyword>
<evidence type="ECO:0000259" key="4">
    <source>
        <dbReference type="Pfam" id="PF00171"/>
    </source>
</evidence>
<name>A0ABW1IDI9_9PSEU</name>
<dbReference type="Gene3D" id="3.40.309.10">
    <property type="entry name" value="Aldehyde Dehydrogenase, Chain A, domain 2"/>
    <property type="match status" value="1"/>
</dbReference>
<dbReference type="InterPro" id="IPR016163">
    <property type="entry name" value="Ald_DH_C"/>
</dbReference>
<dbReference type="EMBL" id="JBHSQK010000047">
    <property type="protein sequence ID" value="MFC5950414.1"/>
    <property type="molecule type" value="Genomic_DNA"/>
</dbReference>
<comment type="similarity">
    <text evidence="3">Belongs to the aldehyde dehydrogenase family.</text>
</comment>
<keyword evidence="1 3" id="KW-0560">Oxidoreductase</keyword>
<reference evidence="6" key="1">
    <citation type="journal article" date="2019" name="Int. J. Syst. Evol. Microbiol.">
        <title>The Global Catalogue of Microorganisms (GCM) 10K type strain sequencing project: providing services to taxonomists for standard genome sequencing and annotation.</title>
        <authorList>
            <consortium name="The Broad Institute Genomics Platform"/>
            <consortium name="The Broad Institute Genome Sequencing Center for Infectious Disease"/>
            <person name="Wu L."/>
            <person name="Ma J."/>
        </authorList>
    </citation>
    <scope>NUCLEOTIDE SEQUENCE [LARGE SCALE GENOMIC DNA]</scope>
    <source>
        <strain evidence="6">CGMCC 4.7397</strain>
    </source>
</reference>
<dbReference type="Gene3D" id="3.40.605.10">
    <property type="entry name" value="Aldehyde Dehydrogenase, Chain A, domain 1"/>
    <property type="match status" value="1"/>
</dbReference>
<dbReference type="InterPro" id="IPR015590">
    <property type="entry name" value="Aldehyde_DH_dom"/>
</dbReference>
<dbReference type="InterPro" id="IPR016162">
    <property type="entry name" value="Ald_DH_N"/>
</dbReference>
<evidence type="ECO:0000313" key="6">
    <source>
        <dbReference type="Proteomes" id="UP001596119"/>
    </source>
</evidence>
<evidence type="ECO:0000313" key="5">
    <source>
        <dbReference type="EMBL" id="MFC5950414.1"/>
    </source>
</evidence>
<dbReference type="Proteomes" id="UP001596119">
    <property type="component" value="Unassembled WGS sequence"/>
</dbReference>
<organism evidence="5 6">
    <name type="scientific">Pseudonocardia lutea</name>
    <dbReference type="NCBI Taxonomy" id="2172015"/>
    <lineage>
        <taxon>Bacteria</taxon>
        <taxon>Bacillati</taxon>
        <taxon>Actinomycetota</taxon>
        <taxon>Actinomycetes</taxon>
        <taxon>Pseudonocardiales</taxon>
        <taxon>Pseudonocardiaceae</taxon>
        <taxon>Pseudonocardia</taxon>
    </lineage>
</organism>
<evidence type="ECO:0000256" key="2">
    <source>
        <dbReference type="PROSITE-ProRule" id="PRU10007"/>
    </source>
</evidence>
<accession>A0ABW1IDI9</accession>
<dbReference type="PROSITE" id="PS00687">
    <property type="entry name" value="ALDEHYDE_DEHYDR_GLU"/>
    <property type="match status" value="1"/>
</dbReference>
<evidence type="ECO:0000256" key="3">
    <source>
        <dbReference type="RuleBase" id="RU003345"/>
    </source>
</evidence>
<dbReference type="InterPro" id="IPR029510">
    <property type="entry name" value="Ald_DH_CS_GLU"/>
</dbReference>
<feature type="domain" description="Aldehyde dehydrogenase" evidence="4">
    <location>
        <begin position="26"/>
        <end position="491"/>
    </location>
</feature>
<dbReference type="InterPro" id="IPR016161">
    <property type="entry name" value="Ald_DH/histidinol_DH"/>
</dbReference>
<sequence>MTTLEERTAAAVEDHPHLIGGEFRPARSGEWLDSVNPATGAVWARIPAGDAGDVDDAVRAAAAAQPAWAARPAMERAVVLRRYAQVVREHAEELWRLDATDNGRAATEARPAVLGGSMQVEFLAGLAETVTGQTVSVRSDALTYAAREPYGVVGVIIPWNAPLAMFLAKATAALAAGNAVVVKPPEVASVSILAAARLLADAGVPDGLVNIVCGEGRTAGEALVDHPGVAKISFTGSTATGRRITQRSVVNLKALGLELGGKSPNIVFADADLEAAAAGVSAGIYTGSAGQACIAGSRILVQRDIYPRFLEALREKAAAIRLGDPLDPGTTMGPLAFDGQYAKVRGYLESAPREGAETVFGGRAADELFPADSPLRAGYFVEPTLFAVPHNGLGVCQEEIFGPVATVQAFDTEEEAVAIANDTVYGLAAGLWTSDLSRAHRLAARLQAGSVWVNTYRAMHWAVPFGGQKQSGNRPSNGPDALDEWLEHKTVWIQHG</sequence>
<dbReference type="PANTHER" id="PTHR11699">
    <property type="entry name" value="ALDEHYDE DEHYDROGENASE-RELATED"/>
    <property type="match status" value="1"/>
</dbReference>
<dbReference type="Pfam" id="PF00171">
    <property type="entry name" value="Aldedh"/>
    <property type="match status" value="1"/>
</dbReference>
<dbReference type="SUPFAM" id="SSF53720">
    <property type="entry name" value="ALDH-like"/>
    <property type="match status" value="1"/>
</dbReference>
<evidence type="ECO:0000256" key="1">
    <source>
        <dbReference type="ARBA" id="ARBA00023002"/>
    </source>
</evidence>
<protein>
    <submittedName>
        <fullName evidence="5">Aldehyde dehydrogenase family protein</fullName>
    </submittedName>
</protein>
<gene>
    <name evidence="5" type="ORF">ACFQH9_19275</name>
</gene>
<feature type="active site" evidence="2">
    <location>
        <position position="258"/>
    </location>
</feature>
<comment type="caution">
    <text evidence="5">The sequence shown here is derived from an EMBL/GenBank/DDBJ whole genome shotgun (WGS) entry which is preliminary data.</text>
</comment>
<proteinExistence type="inferred from homology"/>
<dbReference type="RefSeq" id="WP_379567548.1">
    <property type="nucleotide sequence ID" value="NZ_JBHSQK010000047.1"/>
</dbReference>